<dbReference type="Proteomes" id="UP001628646">
    <property type="component" value="Unassembled WGS sequence"/>
</dbReference>
<name>A0ABW8W5D4_9PSED</name>
<organism evidence="1 2">
    <name type="scientific">Pseudomonas azerbaijanorientalis</name>
    <dbReference type="NCBI Taxonomy" id="2842350"/>
    <lineage>
        <taxon>Bacteria</taxon>
        <taxon>Pseudomonadati</taxon>
        <taxon>Pseudomonadota</taxon>
        <taxon>Gammaproteobacteria</taxon>
        <taxon>Pseudomonadales</taxon>
        <taxon>Pseudomonadaceae</taxon>
        <taxon>Pseudomonas</taxon>
    </lineage>
</organism>
<evidence type="ECO:0000313" key="2">
    <source>
        <dbReference type="Proteomes" id="UP001628646"/>
    </source>
</evidence>
<proteinExistence type="predicted"/>
<reference evidence="1 2" key="1">
    <citation type="submission" date="2024-12" db="EMBL/GenBank/DDBJ databases">
        <title>Pseudomonas species isolated from Lotus nodules promote plant growth.</title>
        <authorList>
            <person name="Yu Y.-H."/>
            <person name="Kurtenbach J."/>
            <person name="Crosbie D."/>
            <person name="Brachmann A."/>
            <person name="Marin M."/>
        </authorList>
    </citation>
    <scope>NUCLEOTIDE SEQUENCE [LARGE SCALE GENOMIC DNA]</scope>
    <source>
        <strain evidence="1 2">PLb11B</strain>
    </source>
</reference>
<accession>A0ABW8W5D4</accession>
<keyword evidence="2" id="KW-1185">Reference proteome</keyword>
<protein>
    <submittedName>
        <fullName evidence="1">Lipid II-degrading bacteriocin</fullName>
    </submittedName>
</protein>
<dbReference type="InterPro" id="IPR028056">
    <property type="entry name" value="Colicin_M"/>
</dbReference>
<dbReference type="Pfam" id="PF14859">
    <property type="entry name" value="Colicin_M"/>
    <property type="match status" value="1"/>
</dbReference>
<dbReference type="Gene3D" id="3.30.450.400">
    <property type="entry name" value="Colicin M, catalytic domain"/>
    <property type="match status" value="1"/>
</dbReference>
<sequence length="329" mass="36423">MKNGLSLPPIVTKGTTGNSGGFTVNPGFSWGVYATADWQGAGEAIITNDGQTYSLPLCDGPVISSAEMDMFHTWLEMKSGIKAFTYELQMVGRAVNNDAFGAIQDLWKITESDNYLLNNSSIVTHAYFKNKLVNFSLADTFAAQQKLSTLDALIKVASTSLYSIKYETQTTELSGGTFSPVKAFSHYLWGNGEKLRVNINNIDLNIKASEIPLLANTIASTRESGRYYLSDPKIPYDTKYDSKITGYYLGRITLKIEGDFTREENGSWIFEGTAKAYTDLYDFNESNRSTLLEILTTAGRVFSGTDYEIDITGEYKIRLTGTGFQPNLH</sequence>
<dbReference type="EMBL" id="JBJNUY010000007">
    <property type="protein sequence ID" value="MFL9000512.1"/>
    <property type="molecule type" value="Genomic_DNA"/>
</dbReference>
<gene>
    <name evidence="1" type="ORF">ACJ8NA_17935</name>
</gene>
<dbReference type="RefSeq" id="WP_407800009.1">
    <property type="nucleotide sequence ID" value="NZ_JBJNUX010000003.1"/>
</dbReference>
<comment type="caution">
    <text evidence="1">The sequence shown here is derived from an EMBL/GenBank/DDBJ whole genome shotgun (WGS) entry which is preliminary data.</text>
</comment>
<evidence type="ECO:0000313" key="1">
    <source>
        <dbReference type="EMBL" id="MFL9000512.1"/>
    </source>
</evidence>